<dbReference type="GeneID" id="8244949"/>
<dbReference type="Gene3D" id="3.90.1170.20">
    <property type="entry name" value="Quinolinate phosphoribosyl transferase, N-terminal domain"/>
    <property type="match status" value="1"/>
</dbReference>
<evidence type="ECO:0000259" key="8">
    <source>
        <dbReference type="Pfam" id="PF01729"/>
    </source>
</evidence>
<dbReference type="GO" id="GO:0004514">
    <property type="term" value="F:nicotinate-nucleotide diphosphorylase (carboxylating) activity"/>
    <property type="evidence" value="ECO:0007669"/>
    <property type="project" value="UniProtKB-EC"/>
</dbReference>
<dbReference type="eggNOG" id="KOG3008">
    <property type="taxonomic scope" value="Eukaryota"/>
</dbReference>
<dbReference type="InterPro" id="IPR004393">
    <property type="entry name" value="NadC"/>
</dbReference>
<dbReference type="NCBIfam" id="TIGR00078">
    <property type="entry name" value="nadC"/>
    <property type="match status" value="1"/>
</dbReference>
<dbReference type="InterPro" id="IPR022412">
    <property type="entry name" value="Quinolinate_PRibosylTrfase_N"/>
</dbReference>
<feature type="domain" description="Quinolinate phosphoribosyl transferase C-terminal" evidence="8">
    <location>
        <begin position="131"/>
        <end position="306"/>
    </location>
</feature>
<feature type="binding site" evidence="7">
    <location>
        <begin position="150"/>
        <end position="152"/>
    </location>
    <ligand>
        <name>substrate</name>
    </ligand>
</feature>
<evidence type="ECO:0000256" key="1">
    <source>
        <dbReference type="ARBA" id="ARBA00004893"/>
    </source>
</evidence>
<evidence type="ECO:0000256" key="2">
    <source>
        <dbReference type="ARBA" id="ARBA00009400"/>
    </source>
</evidence>
<evidence type="ECO:0000313" key="11">
    <source>
        <dbReference type="Proteomes" id="UP000002009"/>
    </source>
</evidence>
<evidence type="ECO:0000256" key="7">
    <source>
        <dbReference type="PIRSR" id="PIRSR006250-1"/>
    </source>
</evidence>
<dbReference type="GO" id="GO:0009435">
    <property type="term" value="P:NAD+ biosynthetic process"/>
    <property type="evidence" value="ECO:0007669"/>
    <property type="project" value="UniProtKB-UniPathway"/>
</dbReference>
<sequence length="310" mass="32607">MSAPMSAGEAAALPYTIAPPAHPTYSIADAIKLALEEDIADVGDISSLSTIPEATVSTATLLAKADGVLAGQALCNQILAAVDPDVTVSWSKLDGDVIGKGDIFCEMTGKAHSILRAERVLLNFMQRMSGIATLTKAMADAAAPAYMLETRKTVPGLRLPDKWAVLIGGGKNHRMGLFDMIMIKDNHIAASGGIDKAVANAQNFLKERGMDGVKIEVETRTMDEVRQIVDLLDDEAVVTSAVSRVMLDNMSLDDMREAVALIGGRVETEASGNVTLETVHAIGQTGVTFISSGALTHSVVACDISLNIST</sequence>
<protein>
    <recommendedName>
        <fullName evidence="6">Nicotinate-nucleotide pyrophosphorylase [carboxylating]</fullName>
        <ecNumber evidence="6">2.4.2.19</ecNumber>
    </recommendedName>
    <alternativeName>
        <fullName evidence="6">Quinolinate phosphoribosyltransferase [decarboxylating]</fullName>
    </alternativeName>
</protein>
<name>C1EAT4_MICCC</name>
<dbReference type="STRING" id="296587.C1EAT4"/>
<dbReference type="GO" id="GO:0034213">
    <property type="term" value="P:quinolinate catabolic process"/>
    <property type="evidence" value="ECO:0007669"/>
    <property type="project" value="TreeGrafter"/>
</dbReference>
<feature type="binding site" evidence="7">
    <location>
        <position position="174"/>
    </location>
    <ligand>
        <name>substrate</name>
    </ligand>
</feature>
<dbReference type="PANTHER" id="PTHR32179">
    <property type="entry name" value="NICOTINATE-NUCLEOTIDE PYROPHOSPHORYLASE [CARBOXYLATING]"/>
    <property type="match status" value="1"/>
</dbReference>
<feature type="binding site" evidence="7">
    <location>
        <begin position="271"/>
        <end position="273"/>
    </location>
    <ligand>
        <name>substrate</name>
    </ligand>
</feature>
<feature type="binding site" evidence="7">
    <location>
        <position position="119"/>
    </location>
    <ligand>
        <name>substrate</name>
    </ligand>
</feature>
<keyword evidence="5 6" id="KW-0808">Transferase</keyword>
<comment type="pathway">
    <text evidence="1 6">Cofactor biosynthesis; NAD(+) biosynthesis; nicotinate D-ribonucleotide from quinolinate: step 1/1.</text>
</comment>
<dbReference type="GO" id="GO:0005737">
    <property type="term" value="C:cytoplasm"/>
    <property type="evidence" value="ECO:0007669"/>
    <property type="project" value="TreeGrafter"/>
</dbReference>
<reference evidence="10 11" key="1">
    <citation type="journal article" date="2009" name="Science">
        <title>Green evolution and dynamic adaptations revealed by genomes of the marine picoeukaryotes Micromonas.</title>
        <authorList>
            <person name="Worden A.Z."/>
            <person name="Lee J.H."/>
            <person name="Mock T."/>
            <person name="Rouze P."/>
            <person name="Simmons M.P."/>
            <person name="Aerts A.L."/>
            <person name="Allen A.E."/>
            <person name="Cuvelier M.L."/>
            <person name="Derelle E."/>
            <person name="Everett M.V."/>
            <person name="Foulon E."/>
            <person name="Grimwood J."/>
            <person name="Gundlach H."/>
            <person name="Henrissat B."/>
            <person name="Napoli C."/>
            <person name="McDonald S.M."/>
            <person name="Parker M.S."/>
            <person name="Rombauts S."/>
            <person name="Salamov A."/>
            <person name="Von Dassow P."/>
            <person name="Badger J.H."/>
            <person name="Coutinho P.M."/>
            <person name="Demir E."/>
            <person name="Dubchak I."/>
            <person name="Gentemann C."/>
            <person name="Eikrem W."/>
            <person name="Gready J.E."/>
            <person name="John U."/>
            <person name="Lanier W."/>
            <person name="Lindquist E.A."/>
            <person name="Lucas S."/>
            <person name="Mayer K.F."/>
            <person name="Moreau H."/>
            <person name="Not F."/>
            <person name="Otillar R."/>
            <person name="Panaud O."/>
            <person name="Pangilinan J."/>
            <person name="Paulsen I."/>
            <person name="Piegu B."/>
            <person name="Poliakov A."/>
            <person name="Robbens S."/>
            <person name="Schmutz J."/>
            <person name="Toulza E."/>
            <person name="Wyss T."/>
            <person name="Zelensky A."/>
            <person name="Zhou K."/>
            <person name="Armbrust E.V."/>
            <person name="Bhattacharya D."/>
            <person name="Goodenough U.W."/>
            <person name="Van de Peer Y."/>
            <person name="Grigoriev I.V."/>
        </authorList>
    </citation>
    <scope>NUCLEOTIDE SEQUENCE [LARGE SCALE GENOMIC DNA]</scope>
    <source>
        <strain evidence="11">RCC299 / NOUM17</strain>
    </source>
</reference>
<evidence type="ECO:0000259" key="9">
    <source>
        <dbReference type="Pfam" id="PF02749"/>
    </source>
</evidence>
<evidence type="ECO:0000256" key="3">
    <source>
        <dbReference type="ARBA" id="ARBA00022642"/>
    </source>
</evidence>
<feature type="domain" description="Quinolinate phosphoribosyl transferase N-terminal" evidence="9">
    <location>
        <begin position="44"/>
        <end position="129"/>
    </location>
</feature>
<dbReference type="UniPathway" id="UPA00253">
    <property type="reaction ID" value="UER00331"/>
</dbReference>
<dbReference type="Pfam" id="PF02749">
    <property type="entry name" value="QRPTase_N"/>
    <property type="match status" value="1"/>
</dbReference>
<dbReference type="InParanoid" id="C1EAT4"/>
<evidence type="ECO:0000256" key="6">
    <source>
        <dbReference type="PIRNR" id="PIRNR006250"/>
    </source>
</evidence>
<organism evidence="10 11">
    <name type="scientific">Micromonas commoda (strain RCC299 / NOUM17 / CCMP2709)</name>
    <name type="common">Picoplanktonic green alga</name>
    <dbReference type="NCBI Taxonomy" id="296587"/>
    <lineage>
        <taxon>Eukaryota</taxon>
        <taxon>Viridiplantae</taxon>
        <taxon>Chlorophyta</taxon>
        <taxon>Mamiellophyceae</taxon>
        <taxon>Mamiellales</taxon>
        <taxon>Mamiellaceae</taxon>
        <taxon>Micromonas</taxon>
    </lineage>
</organism>
<dbReference type="RefSeq" id="XP_002504001.1">
    <property type="nucleotide sequence ID" value="XM_002503955.1"/>
</dbReference>
<dbReference type="EC" id="2.4.2.19" evidence="6"/>
<dbReference type="FunCoup" id="C1EAT4">
    <property type="interactions" value="636"/>
</dbReference>
<dbReference type="SUPFAM" id="SSF54675">
    <property type="entry name" value="Nicotinate/Quinolinate PRTase N-terminal domain-like"/>
    <property type="match status" value="1"/>
</dbReference>
<dbReference type="OMA" id="DIVMCDN"/>
<dbReference type="FunFam" id="3.90.1170.20:FF:000001">
    <property type="entry name" value="Nicotinate-nucleotide diphosphorylase (Carboxylating)"/>
    <property type="match status" value="1"/>
</dbReference>
<dbReference type="AlphaFoldDB" id="C1EAT4"/>
<comment type="function">
    <text evidence="6">Involved in the catabolism of quinolinic acid (QA).</text>
</comment>
<dbReference type="SUPFAM" id="SSF51690">
    <property type="entry name" value="Nicotinate/Quinolinate PRTase C-terminal domain-like"/>
    <property type="match status" value="1"/>
</dbReference>
<dbReference type="FunFam" id="3.20.20.70:FF:000149">
    <property type="entry name" value="Nicotinate-nucleotide pyrophosphorylase [carboxylating]"/>
    <property type="match status" value="1"/>
</dbReference>
<feature type="binding site" evidence="7">
    <location>
        <position position="248"/>
    </location>
    <ligand>
        <name>substrate</name>
    </ligand>
</feature>
<dbReference type="InterPro" id="IPR036068">
    <property type="entry name" value="Nicotinate_pribotase-like_C"/>
</dbReference>
<comment type="subunit">
    <text evidence="6">Hexamer formed by 3 homodimers.</text>
</comment>
<dbReference type="CDD" id="cd01572">
    <property type="entry name" value="QPRTase"/>
    <property type="match status" value="1"/>
</dbReference>
<dbReference type="InterPro" id="IPR027277">
    <property type="entry name" value="NadC/ModD"/>
</dbReference>
<evidence type="ECO:0000256" key="5">
    <source>
        <dbReference type="ARBA" id="ARBA00022679"/>
    </source>
</evidence>
<dbReference type="PIRSF" id="PIRSF006250">
    <property type="entry name" value="NadC_ModD"/>
    <property type="match status" value="1"/>
</dbReference>
<feature type="binding site" evidence="7">
    <location>
        <begin position="292"/>
        <end position="294"/>
    </location>
    <ligand>
        <name>substrate</name>
    </ligand>
</feature>
<dbReference type="Pfam" id="PF01729">
    <property type="entry name" value="QRPTase_C"/>
    <property type="match status" value="1"/>
</dbReference>
<dbReference type="OrthoDB" id="10067394at2759"/>
<keyword evidence="3 6" id="KW-0662">Pyridine nucleotide biosynthesis</keyword>
<feature type="binding site" evidence="7">
    <location>
        <position position="218"/>
    </location>
    <ligand>
        <name>substrate</name>
    </ligand>
</feature>
<evidence type="ECO:0000313" key="10">
    <source>
        <dbReference type="EMBL" id="ACO65259.1"/>
    </source>
</evidence>
<evidence type="ECO:0000256" key="4">
    <source>
        <dbReference type="ARBA" id="ARBA00022676"/>
    </source>
</evidence>
<dbReference type="InterPro" id="IPR037128">
    <property type="entry name" value="Quinolinate_PRibosylTase_N_sf"/>
</dbReference>
<dbReference type="InterPro" id="IPR013785">
    <property type="entry name" value="Aldolase_TIM"/>
</dbReference>
<comment type="catalytic activity">
    <reaction evidence="6">
        <text>nicotinate beta-D-ribonucleotide + CO2 + diphosphate = quinolinate + 5-phospho-alpha-D-ribose 1-diphosphate + 2 H(+)</text>
        <dbReference type="Rhea" id="RHEA:12733"/>
        <dbReference type="ChEBI" id="CHEBI:15378"/>
        <dbReference type="ChEBI" id="CHEBI:16526"/>
        <dbReference type="ChEBI" id="CHEBI:29959"/>
        <dbReference type="ChEBI" id="CHEBI:33019"/>
        <dbReference type="ChEBI" id="CHEBI:57502"/>
        <dbReference type="ChEBI" id="CHEBI:58017"/>
        <dbReference type="EC" id="2.4.2.19"/>
    </reaction>
</comment>
<dbReference type="KEGG" id="mis:MICPUN_83796"/>
<gene>
    <name evidence="10" type="ORF">MICPUN_83796</name>
</gene>
<keyword evidence="11" id="KW-1185">Reference proteome</keyword>
<comment type="similarity">
    <text evidence="2 6">Belongs to the NadC/ModD family.</text>
</comment>
<feature type="binding site" evidence="7">
    <location>
        <position position="184"/>
    </location>
    <ligand>
        <name>substrate</name>
    </ligand>
</feature>
<dbReference type="InterPro" id="IPR002638">
    <property type="entry name" value="Quinolinate_PRibosylTrfase_C"/>
</dbReference>
<dbReference type="Gene3D" id="3.20.20.70">
    <property type="entry name" value="Aldolase class I"/>
    <property type="match status" value="1"/>
</dbReference>
<dbReference type="PANTHER" id="PTHR32179:SF3">
    <property type="entry name" value="NICOTINATE-NUCLEOTIDE PYROPHOSPHORYLASE [CARBOXYLATING]"/>
    <property type="match status" value="1"/>
</dbReference>
<accession>C1EAT4</accession>
<proteinExistence type="inferred from homology"/>
<keyword evidence="4 6" id="KW-0328">Glycosyltransferase</keyword>
<dbReference type="EMBL" id="CP001328">
    <property type="protein sequence ID" value="ACO65259.1"/>
    <property type="molecule type" value="Genomic_DNA"/>
</dbReference>
<dbReference type="Proteomes" id="UP000002009">
    <property type="component" value="Chromosome 7"/>
</dbReference>